<dbReference type="Pfam" id="PF03334">
    <property type="entry name" value="PhaG_MnhG_YufB"/>
    <property type="match status" value="1"/>
</dbReference>
<dbReference type="EMBL" id="JAGKSQ010000003">
    <property type="protein sequence ID" value="MBP3951349.1"/>
    <property type="molecule type" value="Genomic_DNA"/>
</dbReference>
<dbReference type="RefSeq" id="WP_210597034.1">
    <property type="nucleotide sequence ID" value="NZ_JAGKSQ010000003.1"/>
</dbReference>
<dbReference type="AlphaFoldDB" id="A0A940WRG5"/>
<evidence type="ECO:0000256" key="3">
    <source>
        <dbReference type="ARBA" id="ARBA00022449"/>
    </source>
</evidence>
<dbReference type="PANTHER" id="PTHR34703">
    <property type="entry name" value="ANTIPORTER SUBUNIT MNHG2-RELATED"/>
    <property type="match status" value="1"/>
</dbReference>
<keyword evidence="4" id="KW-0812">Transmembrane</keyword>
<evidence type="ECO:0000256" key="1">
    <source>
        <dbReference type="ARBA" id="ARBA00004141"/>
    </source>
</evidence>
<evidence type="ECO:0000313" key="5">
    <source>
        <dbReference type="EMBL" id="MBP3951349.1"/>
    </source>
</evidence>
<dbReference type="Proteomes" id="UP000678228">
    <property type="component" value="Unassembled WGS sequence"/>
</dbReference>
<sequence length="121" mass="13219">MTGNEIINLLVIVCVLLGTFLSLVTMVGLLRLPDVYSRSHAASKSATLGVMFILIGALLYFYQDYGLDARLILGILFVLITSPVAGHLISRAAYYSGVPLWDKSIRDDLKKVAKKRSSASE</sequence>
<protein>
    <submittedName>
        <fullName evidence="5">Na+/H+ antiporter subunit G</fullName>
    </submittedName>
</protein>
<dbReference type="NCBIfam" id="TIGR01300">
    <property type="entry name" value="CPA3_mnhG_phaG"/>
    <property type="match status" value="1"/>
</dbReference>
<proteinExistence type="inferred from homology"/>
<keyword evidence="6" id="KW-1185">Reference proteome</keyword>
<evidence type="ECO:0000256" key="4">
    <source>
        <dbReference type="SAM" id="Phobius"/>
    </source>
</evidence>
<dbReference type="GO" id="GO:0016020">
    <property type="term" value="C:membrane"/>
    <property type="evidence" value="ECO:0007669"/>
    <property type="project" value="UniProtKB-SubCell"/>
</dbReference>
<keyword evidence="3" id="KW-0050">Antiport</keyword>
<feature type="transmembrane region" description="Helical" evidence="4">
    <location>
        <begin position="42"/>
        <end position="63"/>
    </location>
</feature>
<dbReference type="GO" id="GO:0015385">
    <property type="term" value="F:sodium:proton antiporter activity"/>
    <property type="evidence" value="ECO:0007669"/>
    <property type="project" value="TreeGrafter"/>
</dbReference>
<keyword evidence="4" id="KW-1133">Transmembrane helix</keyword>
<evidence type="ECO:0000313" key="6">
    <source>
        <dbReference type="Proteomes" id="UP000678228"/>
    </source>
</evidence>
<organism evidence="5 6">
    <name type="scientific">Halalkalibacter suaedae</name>
    <dbReference type="NCBI Taxonomy" id="2822140"/>
    <lineage>
        <taxon>Bacteria</taxon>
        <taxon>Bacillati</taxon>
        <taxon>Bacillota</taxon>
        <taxon>Bacilli</taxon>
        <taxon>Bacillales</taxon>
        <taxon>Bacillaceae</taxon>
        <taxon>Halalkalibacter</taxon>
    </lineage>
</organism>
<dbReference type="NCBIfam" id="NF009314">
    <property type="entry name" value="PRK12674.1-2"/>
    <property type="match status" value="1"/>
</dbReference>
<name>A0A940WRG5_9BACI</name>
<comment type="similarity">
    <text evidence="2">Belongs to the CPA3 antiporters (TC 2.A.63) subunit G family.</text>
</comment>
<dbReference type="PANTHER" id="PTHR34703:SF1">
    <property type="entry name" value="ANTIPORTER SUBUNIT MNHG2-RELATED"/>
    <property type="match status" value="1"/>
</dbReference>
<comment type="caution">
    <text evidence="5">The sequence shown here is derived from an EMBL/GenBank/DDBJ whole genome shotgun (WGS) entry which is preliminary data.</text>
</comment>
<evidence type="ECO:0000256" key="2">
    <source>
        <dbReference type="ARBA" id="ARBA00008404"/>
    </source>
</evidence>
<comment type="subcellular location">
    <subcellularLocation>
        <location evidence="1">Membrane</location>
        <topology evidence="1">Multi-pass membrane protein</topology>
    </subcellularLocation>
</comment>
<dbReference type="InterPro" id="IPR005133">
    <property type="entry name" value="PhaG_MnhG_YufB"/>
</dbReference>
<keyword evidence="3" id="KW-0813">Transport</keyword>
<feature type="transmembrane region" description="Helical" evidence="4">
    <location>
        <begin position="69"/>
        <end position="89"/>
    </location>
</feature>
<accession>A0A940WRG5</accession>
<keyword evidence="4" id="KW-0472">Membrane</keyword>
<gene>
    <name evidence="5" type="ORF">J7W16_09400</name>
</gene>
<feature type="transmembrane region" description="Helical" evidence="4">
    <location>
        <begin position="6"/>
        <end position="30"/>
    </location>
</feature>
<reference evidence="5" key="1">
    <citation type="submission" date="2021-03" db="EMBL/GenBank/DDBJ databases">
        <title>Bacillus suaedae sp. nov., isolated from Suaeda aralocaspica.</title>
        <authorList>
            <person name="Lei R.F.R."/>
        </authorList>
    </citation>
    <scope>NUCLEOTIDE SEQUENCE</scope>
    <source>
        <strain evidence="5">YZJH907-2</strain>
    </source>
</reference>